<proteinExistence type="inferred from homology"/>
<dbReference type="Pfam" id="PF02854">
    <property type="entry name" value="MIF4G"/>
    <property type="match status" value="1"/>
</dbReference>
<dbReference type="Pfam" id="PF09090">
    <property type="entry name" value="MIF4G_like_2"/>
    <property type="match status" value="1"/>
</dbReference>
<dbReference type="GO" id="GO:0006406">
    <property type="term" value="P:mRNA export from nucleus"/>
    <property type="evidence" value="ECO:0007669"/>
    <property type="project" value="InterPro"/>
</dbReference>
<dbReference type="GO" id="GO:0000339">
    <property type="term" value="F:RNA cap binding"/>
    <property type="evidence" value="ECO:0007669"/>
    <property type="project" value="InterPro"/>
</dbReference>
<dbReference type="Pfam" id="PF09088">
    <property type="entry name" value="MIF4G_like"/>
    <property type="match status" value="1"/>
</dbReference>
<protein>
    <recommendedName>
        <fullName evidence="7">MIF4G domain-containing protein</fullName>
    </recommendedName>
</protein>
<dbReference type="InterPro" id="IPR003890">
    <property type="entry name" value="MIF4G-like_typ-3"/>
</dbReference>
<evidence type="ECO:0000259" key="7">
    <source>
        <dbReference type="SMART" id="SM00543"/>
    </source>
</evidence>
<evidence type="ECO:0000256" key="4">
    <source>
        <dbReference type="ARBA" id="ARBA00023187"/>
    </source>
</evidence>
<dbReference type="AlphaFoldDB" id="A0A7J6HKU7"/>
<comment type="subcellular location">
    <subcellularLocation>
        <location evidence="1">Nucleus</location>
    </subcellularLocation>
</comment>
<evidence type="ECO:0000256" key="5">
    <source>
        <dbReference type="ARBA" id="ARBA00023242"/>
    </source>
</evidence>
<evidence type="ECO:0000256" key="2">
    <source>
        <dbReference type="ARBA" id="ARBA00007413"/>
    </source>
</evidence>
<dbReference type="Gene3D" id="1.25.40.180">
    <property type="match status" value="3"/>
</dbReference>
<accession>A0A7J6HKU7</accession>
<dbReference type="PANTHER" id="PTHR12412:SF2">
    <property type="entry name" value="NUCLEAR CAP-BINDING PROTEIN SUBUNIT 1"/>
    <property type="match status" value="1"/>
</dbReference>
<sequence length="796" mass="90180">MTTWKSFLLRIGDKSPEYGTSSDFKDHIETCSGVLRRELEHYSNDILAFLIQCAEQLPHKIPLYGTLVGLMNLDNEDFGRKLVESTQINFQDALYSGNCNRIRILMRFLTVMMCSKVLQPSSLAVTFETLLSSAATTIDEEKGNPSWQARADFYIACILSCLPWGGAELVEQVPEELERVMVGIEAYLSIRKHNSEAGLSFFEDDDDSEKANNDKDFLEDLWGRIQDLSSNGWKLDSVPRPHLSFEAQLVAGKSHELAAISCPDQPDPPSSTSSISYGKQKHDAELRYPQRIRRLNIFPASKTEDIQPIDRFVMEEYLLDVLRKECASFMAGLPVPFRYEYIMAETIFSQLLMLPEPPFKPTYYTLVIIDLCKALPGAFPAVIAGAVRALFEKIADLDMECRTRLILWFSHHLEVRLSYWDKIKQSVDNAPGLEELLPPKGGPNFDFRAEEGSEKSGLSADLKNLVKGRATAREMILWIEENIFPVHGLEITLKVVVQTLLDIGSKSFTHLITVLERYGQVIAKLCPDQDRQLLLITEIASYWKNNAQMTAISIDRMMGYRLLSNLSIVRWVFSPENIDQFHTSDRPWEVLRNAVSKTYNRICDLRKEILSLKKTLVLAEETAVKAKAELETAESKLTLVDGEPVLGDNPVKLKRLKSYSEKAKEEEVSIHESLEAKEALLARALDEIEALFLSLYQNFCSLLMERLPDASIVRTLQELKSVPADSMAVDLEEPATMEVDDETGRPKTSQLNGVTKSNVYNIGEKEQWCLSTLGYLKAFSRQYASEVILFFFFGSF</sequence>
<feature type="compositionally biased region" description="Low complexity" evidence="6">
    <location>
        <begin position="260"/>
        <end position="276"/>
    </location>
</feature>
<keyword evidence="3" id="KW-0507">mRNA processing</keyword>
<keyword evidence="4" id="KW-0508">mRNA splicing</keyword>
<evidence type="ECO:0000256" key="1">
    <source>
        <dbReference type="ARBA" id="ARBA00004123"/>
    </source>
</evidence>
<dbReference type="EMBL" id="JAATIP010000005">
    <property type="protein sequence ID" value="KAF4395864.1"/>
    <property type="molecule type" value="Genomic_DNA"/>
</dbReference>
<dbReference type="InterPro" id="IPR027159">
    <property type="entry name" value="CBP80"/>
</dbReference>
<evidence type="ECO:0000313" key="9">
    <source>
        <dbReference type="Proteomes" id="UP000525078"/>
    </source>
</evidence>
<organism evidence="8 9">
    <name type="scientific">Cannabis sativa</name>
    <name type="common">Hemp</name>
    <name type="synonym">Marijuana</name>
    <dbReference type="NCBI Taxonomy" id="3483"/>
    <lineage>
        <taxon>Eukaryota</taxon>
        <taxon>Viridiplantae</taxon>
        <taxon>Streptophyta</taxon>
        <taxon>Embryophyta</taxon>
        <taxon>Tracheophyta</taxon>
        <taxon>Spermatophyta</taxon>
        <taxon>Magnoliopsida</taxon>
        <taxon>eudicotyledons</taxon>
        <taxon>Gunneridae</taxon>
        <taxon>Pentapetalae</taxon>
        <taxon>rosids</taxon>
        <taxon>fabids</taxon>
        <taxon>Rosales</taxon>
        <taxon>Cannabaceae</taxon>
        <taxon>Cannabis</taxon>
    </lineage>
</organism>
<gene>
    <name evidence="8" type="ORF">F8388_018138</name>
</gene>
<feature type="region of interest" description="Disordered" evidence="6">
    <location>
        <begin position="260"/>
        <end position="279"/>
    </location>
</feature>
<comment type="caution">
    <text evidence="8">The sequence shown here is derived from an EMBL/GenBank/DDBJ whole genome shotgun (WGS) entry which is preliminary data.</text>
</comment>
<dbReference type="InterPro" id="IPR015174">
    <property type="entry name" value="MIF4G-like_typ-2"/>
</dbReference>
<dbReference type="FunFam" id="1.25.40.180:FF:000040">
    <property type="entry name" value="Nuclear cap-binding protein subunit 1"/>
    <property type="match status" value="1"/>
</dbReference>
<dbReference type="GO" id="GO:0000184">
    <property type="term" value="P:nuclear-transcribed mRNA catabolic process, nonsense-mediated decay"/>
    <property type="evidence" value="ECO:0007669"/>
    <property type="project" value="TreeGrafter"/>
</dbReference>
<evidence type="ECO:0000256" key="3">
    <source>
        <dbReference type="ARBA" id="ARBA00022664"/>
    </source>
</evidence>
<comment type="similarity">
    <text evidence="2">Belongs to the NCBP1 family.</text>
</comment>
<dbReference type="Proteomes" id="UP000525078">
    <property type="component" value="Unassembled WGS sequence"/>
</dbReference>
<dbReference type="GO" id="GO:0006397">
    <property type="term" value="P:mRNA processing"/>
    <property type="evidence" value="ECO:0007669"/>
    <property type="project" value="UniProtKB-KW"/>
</dbReference>
<reference evidence="8 9" key="1">
    <citation type="journal article" date="2020" name="bioRxiv">
        <title>Sequence and annotation of 42 cannabis genomes reveals extensive copy number variation in cannabinoid synthesis and pathogen resistance genes.</title>
        <authorList>
            <person name="Mckernan K.J."/>
            <person name="Helbert Y."/>
            <person name="Kane L.T."/>
            <person name="Ebling H."/>
            <person name="Zhang L."/>
            <person name="Liu B."/>
            <person name="Eaton Z."/>
            <person name="Mclaughlin S."/>
            <person name="Kingan S."/>
            <person name="Baybayan P."/>
            <person name="Concepcion G."/>
            <person name="Jordan M."/>
            <person name="Riva A."/>
            <person name="Barbazuk W."/>
            <person name="Harkins T."/>
        </authorList>
    </citation>
    <scope>NUCLEOTIDE SEQUENCE [LARGE SCALE GENOMIC DNA]</scope>
    <source>
        <strain evidence="9">cv. Jamaican Lion 4</strain>
        <tissue evidence="8">Leaf</tissue>
    </source>
</reference>
<dbReference type="GO" id="GO:0005634">
    <property type="term" value="C:nucleus"/>
    <property type="evidence" value="ECO:0007669"/>
    <property type="project" value="UniProtKB-SubCell"/>
</dbReference>
<feature type="domain" description="MIF4G" evidence="7">
    <location>
        <begin position="8"/>
        <end position="229"/>
    </location>
</feature>
<dbReference type="SUPFAM" id="SSF48371">
    <property type="entry name" value="ARM repeat"/>
    <property type="match status" value="3"/>
</dbReference>
<dbReference type="PANTHER" id="PTHR12412">
    <property type="entry name" value="CAP BINDING PROTEIN"/>
    <property type="match status" value="1"/>
</dbReference>
<keyword evidence="5" id="KW-0539">Nucleus</keyword>
<dbReference type="InterPro" id="IPR015172">
    <property type="entry name" value="MIF4G-like_typ-1"/>
</dbReference>
<dbReference type="SMART" id="SM00543">
    <property type="entry name" value="MIF4G"/>
    <property type="match status" value="1"/>
</dbReference>
<evidence type="ECO:0000313" key="8">
    <source>
        <dbReference type="EMBL" id="KAF4395864.1"/>
    </source>
</evidence>
<name>A0A7J6HKU7_CANSA</name>
<evidence type="ECO:0000256" key="6">
    <source>
        <dbReference type="SAM" id="MobiDB-lite"/>
    </source>
</evidence>
<dbReference type="GO" id="GO:0003729">
    <property type="term" value="F:mRNA binding"/>
    <property type="evidence" value="ECO:0007669"/>
    <property type="project" value="TreeGrafter"/>
</dbReference>
<dbReference type="InterPro" id="IPR016024">
    <property type="entry name" value="ARM-type_fold"/>
</dbReference>
<dbReference type="GO" id="GO:0005846">
    <property type="term" value="C:nuclear cap binding complex"/>
    <property type="evidence" value="ECO:0007669"/>
    <property type="project" value="InterPro"/>
</dbReference>
<dbReference type="GO" id="GO:0008380">
    <property type="term" value="P:RNA splicing"/>
    <property type="evidence" value="ECO:0007669"/>
    <property type="project" value="UniProtKB-KW"/>
</dbReference>